<dbReference type="GO" id="GO:0005975">
    <property type="term" value="P:carbohydrate metabolic process"/>
    <property type="evidence" value="ECO:0007669"/>
    <property type="project" value="InterPro"/>
</dbReference>
<evidence type="ECO:0000256" key="2">
    <source>
        <dbReference type="ARBA" id="ARBA00005336"/>
    </source>
</evidence>
<gene>
    <name evidence="7" type="ORF">DLM86_24550</name>
</gene>
<evidence type="ECO:0000256" key="3">
    <source>
        <dbReference type="ARBA" id="ARBA00012663"/>
    </source>
</evidence>
<dbReference type="EC" id="3.2.1.52" evidence="3"/>
<dbReference type="PANTHER" id="PTHR30480">
    <property type="entry name" value="BETA-HEXOSAMINIDASE-RELATED"/>
    <property type="match status" value="1"/>
</dbReference>
<dbReference type="Gene3D" id="3.20.20.300">
    <property type="entry name" value="Glycoside hydrolase, family 3, N-terminal domain"/>
    <property type="match status" value="1"/>
</dbReference>
<dbReference type="GO" id="GO:0004563">
    <property type="term" value="F:beta-N-acetylhexosaminidase activity"/>
    <property type="evidence" value="ECO:0007669"/>
    <property type="project" value="UniProtKB-EC"/>
</dbReference>
<proteinExistence type="inferred from homology"/>
<accession>A0A2V5KRP9</accession>
<reference evidence="7 8" key="1">
    <citation type="submission" date="2018-05" db="EMBL/GenBank/DDBJ databases">
        <title>Paenibacillus flagellatus sp. nov., isolated from selenium mineral soil.</title>
        <authorList>
            <person name="Dai X."/>
        </authorList>
    </citation>
    <scope>NUCLEOTIDE SEQUENCE [LARGE SCALE GENOMIC DNA]</scope>
    <source>
        <strain evidence="7 8">DXL2</strain>
    </source>
</reference>
<dbReference type="InterPro" id="IPR050226">
    <property type="entry name" value="NagZ_Beta-hexosaminidase"/>
</dbReference>
<dbReference type="InterPro" id="IPR036962">
    <property type="entry name" value="Glyco_hydro_3_N_sf"/>
</dbReference>
<dbReference type="OrthoDB" id="9805821at2"/>
<dbReference type="PRINTS" id="PR00133">
    <property type="entry name" value="GLHYDRLASE3"/>
</dbReference>
<comment type="caution">
    <text evidence="7">The sequence shown here is derived from an EMBL/GenBank/DDBJ whole genome shotgun (WGS) entry which is preliminary data.</text>
</comment>
<evidence type="ECO:0000256" key="1">
    <source>
        <dbReference type="ARBA" id="ARBA00001231"/>
    </source>
</evidence>
<organism evidence="7 8">
    <name type="scientific">Paenibacillus flagellatus</name>
    <dbReference type="NCBI Taxonomy" id="2211139"/>
    <lineage>
        <taxon>Bacteria</taxon>
        <taxon>Bacillati</taxon>
        <taxon>Bacillota</taxon>
        <taxon>Bacilli</taxon>
        <taxon>Bacillales</taxon>
        <taxon>Paenibacillaceae</taxon>
        <taxon>Paenibacillus</taxon>
    </lineage>
</organism>
<comment type="catalytic activity">
    <reaction evidence="1">
        <text>Hydrolysis of terminal non-reducing N-acetyl-D-hexosamine residues in N-acetyl-beta-D-hexosaminides.</text>
        <dbReference type="EC" id="3.2.1.52"/>
    </reaction>
</comment>
<keyword evidence="8" id="KW-1185">Reference proteome</keyword>
<keyword evidence="4" id="KW-0378">Hydrolase</keyword>
<dbReference type="PROSITE" id="PS00775">
    <property type="entry name" value="GLYCOSYL_HYDROL_F3"/>
    <property type="match status" value="1"/>
</dbReference>
<dbReference type="InterPro" id="IPR001764">
    <property type="entry name" value="Glyco_hydro_3_N"/>
</dbReference>
<sequence>MNDWTNALNRLTLEEKVGQLFTFYNTGTAMSEFAATMIGELKAGGMFLDMGSLSDPEQVHRLTSAMQDVSLRSGSGIPLFVSADFVAGTGCKLKRGGAVHFPKNKAVGAAGDVSLAYESGRVTAIESLAMGVNFNYSPVVDINNNPLNPVIGTHSFGEDRDRVSEMGTAVIRGYQDHGMIATAKHFPGHGDTSVDSHFDLPVLPFDAERLDRFEPFRRAIEAGVDAVMVGHIAVPSLDPSLLPASLSYAMTTGILRERLGFQGLIVTDGLSMKGVTARFTQAEACVMAVKAGADILLAHARTIEEAGPMAEAVLRAVRSGEIPMERLDASVGRILRMKAKYGLLPETYRPLPYDPEAFDRPEHAAIALRLARAAASPVNGFRPLAEWKPAAADGGWTFIGERQLDRFAELVRSAGIVKREHTLESYEGLPTALERVAPDEPLLVSVTHNKRMDAETLRALDKRAEARPDVPVVLVHFGSHYDMEHVPHVPALLLYDRAPALQEAAAERLLGREQADERKDG</sequence>
<dbReference type="AlphaFoldDB" id="A0A2V5KRP9"/>
<dbReference type="InterPro" id="IPR017853">
    <property type="entry name" value="GH"/>
</dbReference>
<dbReference type="GO" id="GO:0009254">
    <property type="term" value="P:peptidoglycan turnover"/>
    <property type="evidence" value="ECO:0007669"/>
    <property type="project" value="TreeGrafter"/>
</dbReference>
<dbReference type="Proteomes" id="UP000247476">
    <property type="component" value="Unassembled WGS sequence"/>
</dbReference>
<evidence type="ECO:0000313" key="8">
    <source>
        <dbReference type="Proteomes" id="UP000247476"/>
    </source>
</evidence>
<feature type="domain" description="Glycoside hydrolase family 3 N-terminal" evidence="6">
    <location>
        <begin position="12"/>
        <end position="336"/>
    </location>
</feature>
<evidence type="ECO:0000256" key="5">
    <source>
        <dbReference type="ARBA" id="ARBA00023295"/>
    </source>
</evidence>
<name>A0A2V5KRP9_9BACL</name>
<dbReference type="InterPro" id="IPR019800">
    <property type="entry name" value="Glyco_hydro_3_AS"/>
</dbReference>
<evidence type="ECO:0000313" key="7">
    <source>
        <dbReference type="EMBL" id="PYI51586.1"/>
    </source>
</evidence>
<keyword evidence="5" id="KW-0326">Glycosidase</keyword>
<evidence type="ECO:0000256" key="4">
    <source>
        <dbReference type="ARBA" id="ARBA00022801"/>
    </source>
</evidence>
<dbReference type="Pfam" id="PF00933">
    <property type="entry name" value="Glyco_hydro_3"/>
    <property type="match status" value="1"/>
</dbReference>
<dbReference type="RefSeq" id="WP_110842707.1">
    <property type="nucleotide sequence ID" value="NZ_QJVJ01000012.1"/>
</dbReference>
<comment type="similarity">
    <text evidence="2">Belongs to the glycosyl hydrolase 3 family.</text>
</comment>
<protein>
    <recommendedName>
        <fullName evidence="3">beta-N-acetylhexosaminidase</fullName>
        <ecNumber evidence="3">3.2.1.52</ecNumber>
    </recommendedName>
</protein>
<evidence type="ECO:0000259" key="6">
    <source>
        <dbReference type="Pfam" id="PF00933"/>
    </source>
</evidence>
<dbReference type="EMBL" id="QJVJ01000012">
    <property type="protein sequence ID" value="PYI51586.1"/>
    <property type="molecule type" value="Genomic_DNA"/>
</dbReference>
<dbReference type="SUPFAM" id="SSF51445">
    <property type="entry name" value="(Trans)glycosidases"/>
    <property type="match status" value="1"/>
</dbReference>
<dbReference type="PANTHER" id="PTHR30480:SF13">
    <property type="entry name" value="BETA-HEXOSAMINIDASE"/>
    <property type="match status" value="1"/>
</dbReference>